<evidence type="ECO:0000256" key="2">
    <source>
        <dbReference type="ARBA" id="ARBA00022602"/>
    </source>
</evidence>
<dbReference type="GeneID" id="19126167"/>
<evidence type="ECO:0000256" key="1">
    <source>
        <dbReference type="ARBA" id="ARBA00006734"/>
    </source>
</evidence>
<keyword evidence="4" id="KW-0677">Repeat</keyword>
<dbReference type="SUPFAM" id="SSF48439">
    <property type="entry name" value="Protein prenylyltransferase"/>
    <property type="match status" value="1"/>
</dbReference>
<dbReference type="RefSeq" id="XP_007683455.1">
    <property type="nucleotide sequence ID" value="XM_007685265.1"/>
</dbReference>
<dbReference type="OrthoDB" id="5358702at2759"/>
<protein>
    <recommendedName>
        <fullName evidence="7">Protein prenylyltransferase</fullName>
    </recommendedName>
</protein>
<dbReference type="Proteomes" id="UP000054032">
    <property type="component" value="Unassembled WGS sequence"/>
</dbReference>
<evidence type="ECO:0000313" key="6">
    <source>
        <dbReference type="Proteomes" id="UP000054032"/>
    </source>
</evidence>
<evidence type="ECO:0008006" key="7">
    <source>
        <dbReference type="Google" id="ProtNLM"/>
    </source>
</evidence>
<sequence>MDSDVSKKSQLQKLAYISLTEYFQEHDNEVVEITILPPSVQPPDGVLIQEGSSLGISKKALTLAYMEARRLFFENRQSNDPSTINQTTQATKIILLFDPEHLTAANYRKRVLAQLESEHKLHAGNIFPKALQRELYFLDSVLTSPLHRQSKSPTLWYHRSRIVDSLILVHLTDTSDDQRMVFWNNELEAVCKSGEQHPKNYHAWQYARRLVQKAHSLGQDDQFAQLVKKWCCRHPSDISGWSFLLYLMPRLAPSLRQELVSNVLDYAIKFSIENESLWVFIRTALAQNMSSADHSVAYRRLQDYVQNLTNKERPQDEAHAASNALKWIDTYGRHIGSQRVVDY</sequence>
<dbReference type="AlphaFoldDB" id="W6ZRE1"/>
<dbReference type="GO" id="GO:0005737">
    <property type="term" value="C:cytoplasm"/>
    <property type="evidence" value="ECO:0007669"/>
    <property type="project" value="TreeGrafter"/>
</dbReference>
<dbReference type="eggNOG" id="ENOG502S6DV">
    <property type="taxonomic scope" value="Eukaryota"/>
</dbReference>
<dbReference type="KEGG" id="bor:COCMIDRAFT_82996"/>
<keyword evidence="2" id="KW-0637">Prenyltransferase</keyword>
<dbReference type="Gene3D" id="1.25.40.120">
    <property type="entry name" value="Protein prenylyltransferase"/>
    <property type="match status" value="1"/>
</dbReference>
<organism evidence="5 6">
    <name type="scientific">Bipolaris oryzae ATCC 44560</name>
    <dbReference type="NCBI Taxonomy" id="930090"/>
    <lineage>
        <taxon>Eukaryota</taxon>
        <taxon>Fungi</taxon>
        <taxon>Dikarya</taxon>
        <taxon>Ascomycota</taxon>
        <taxon>Pezizomycotina</taxon>
        <taxon>Dothideomycetes</taxon>
        <taxon>Pleosporomycetidae</taxon>
        <taxon>Pleosporales</taxon>
        <taxon>Pleosporineae</taxon>
        <taxon>Pleosporaceae</taxon>
        <taxon>Bipolaris</taxon>
    </lineage>
</organism>
<dbReference type="InterPro" id="IPR002088">
    <property type="entry name" value="Prenyl_trans_a"/>
</dbReference>
<dbReference type="EMBL" id="KI963926">
    <property type="protein sequence ID" value="EUC50069.1"/>
    <property type="molecule type" value="Genomic_DNA"/>
</dbReference>
<dbReference type="PANTHER" id="PTHR11129:SF3">
    <property type="entry name" value="PROTEIN PRENYLTRANSFERASE ALPHA SUBUNIT REPEAT-CONTAINING PROTEIN 1"/>
    <property type="match status" value="1"/>
</dbReference>
<name>W6ZRE1_COCMI</name>
<dbReference type="HOGENOM" id="CLU_044597_0_0_1"/>
<evidence type="ECO:0000313" key="5">
    <source>
        <dbReference type="EMBL" id="EUC50069.1"/>
    </source>
</evidence>
<dbReference type="GO" id="GO:0008318">
    <property type="term" value="F:protein prenyltransferase activity"/>
    <property type="evidence" value="ECO:0007669"/>
    <property type="project" value="InterPro"/>
</dbReference>
<dbReference type="Pfam" id="PF01239">
    <property type="entry name" value="PPTA"/>
    <property type="match status" value="2"/>
</dbReference>
<comment type="similarity">
    <text evidence="1">Belongs to the protein prenyltransferase subunit alpha family.</text>
</comment>
<reference evidence="5 6" key="1">
    <citation type="journal article" date="2013" name="PLoS Genet.">
        <title>Comparative genome structure, secondary metabolite, and effector coding capacity across Cochliobolus pathogens.</title>
        <authorList>
            <person name="Condon B.J."/>
            <person name="Leng Y."/>
            <person name="Wu D."/>
            <person name="Bushley K.E."/>
            <person name="Ohm R.A."/>
            <person name="Otillar R."/>
            <person name="Martin J."/>
            <person name="Schackwitz W."/>
            <person name="Grimwood J."/>
            <person name="MohdZainudin N."/>
            <person name="Xue C."/>
            <person name="Wang R."/>
            <person name="Manning V.A."/>
            <person name="Dhillon B."/>
            <person name="Tu Z.J."/>
            <person name="Steffenson B.J."/>
            <person name="Salamov A."/>
            <person name="Sun H."/>
            <person name="Lowry S."/>
            <person name="LaButti K."/>
            <person name="Han J."/>
            <person name="Copeland A."/>
            <person name="Lindquist E."/>
            <person name="Barry K."/>
            <person name="Schmutz J."/>
            <person name="Baker S.E."/>
            <person name="Ciuffetti L.M."/>
            <person name="Grigoriev I.V."/>
            <person name="Zhong S."/>
            <person name="Turgeon B.G."/>
        </authorList>
    </citation>
    <scope>NUCLEOTIDE SEQUENCE [LARGE SCALE GENOMIC DNA]</scope>
    <source>
        <strain evidence="5 6">ATCC 44560</strain>
    </source>
</reference>
<accession>W6ZRE1</accession>
<dbReference type="PROSITE" id="PS51147">
    <property type="entry name" value="PFTA"/>
    <property type="match status" value="1"/>
</dbReference>
<keyword evidence="3" id="KW-0808">Transferase</keyword>
<dbReference type="STRING" id="930090.W6ZRE1"/>
<gene>
    <name evidence="5" type="ORF">COCMIDRAFT_82996</name>
</gene>
<dbReference type="PANTHER" id="PTHR11129">
    <property type="entry name" value="PROTEIN FARNESYLTRANSFERASE ALPHA SUBUNIT/RAB GERANYLGERANYL TRANSFERASE ALPHA SUBUNIT"/>
    <property type="match status" value="1"/>
</dbReference>
<keyword evidence="6" id="KW-1185">Reference proteome</keyword>
<proteinExistence type="inferred from homology"/>
<evidence type="ECO:0000256" key="4">
    <source>
        <dbReference type="ARBA" id="ARBA00022737"/>
    </source>
</evidence>
<evidence type="ECO:0000256" key="3">
    <source>
        <dbReference type="ARBA" id="ARBA00022679"/>
    </source>
</evidence>